<evidence type="ECO:0000313" key="14">
    <source>
        <dbReference type="EnsemblMetazoa" id="MDOA011329-PA"/>
    </source>
</evidence>
<dbReference type="SUPFAM" id="SSF49785">
    <property type="entry name" value="Galactose-binding domain-like"/>
    <property type="match status" value="1"/>
</dbReference>
<protein>
    <recommendedName>
        <fullName evidence="4">beta-mannosidase</fullName>
        <ecNumber evidence="4">3.2.1.25</ecNumber>
    </recommendedName>
    <alternativeName>
        <fullName evidence="10">Mannanase</fullName>
    </alternativeName>
</protein>
<comment type="similarity">
    <text evidence="3">Belongs to the glycosyl hydrolase 2 family.</text>
</comment>
<evidence type="ECO:0000313" key="15">
    <source>
        <dbReference type="Proteomes" id="UP001652621"/>
    </source>
</evidence>
<dbReference type="EC" id="3.2.1.25" evidence="4"/>
<keyword evidence="9" id="KW-0326">Glycosidase</keyword>
<feature type="region of interest" description="Disordered" evidence="11">
    <location>
        <begin position="925"/>
        <end position="957"/>
    </location>
</feature>
<evidence type="ECO:0000256" key="2">
    <source>
        <dbReference type="ARBA" id="ARBA00004371"/>
    </source>
</evidence>
<name>A0A1I8N424_MUSDO</name>
<comment type="subcellular location">
    <subcellularLocation>
        <location evidence="2">Lysosome</location>
    </subcellularLocation>
</comment>
<dbReference type="eggNOG" id="KOG2230">
    <property type="taxonomic scope" value="Eukaryota"/>
</dbReference>
<proteinExistence type="inferred from homology"/>
<sequence>MLKSSESFAFLLILVATAAIFSSSPVKCDKVKTVSLTNWNLSNENKTITLNGLKSPIGVYSALRNLYGDVLYSKNDEALRWIAKDSWTFSTTFSATLDVNTKLNLTFHGIDTVSTIRLNNKILGLTDNMFIRYSYDITTLLQPENVLEIEIRSPIQVAKERAGDLMAKGFNAPPNCPHVRENGECHRNMLRKMQMSFGGNWNLAAPSIGLWKPVELEYYEVAIMRDVDVAMRRNDTHWTLDIRVFLTTGVRQNFYAELLFIAAELLDTPLTLNRRMILYNSPLIEFQVHIPKDKIKLWWPNGYGEQKLYPLYFVAKCYTEINGPTLRSKTKSQKTINIGFRTIELEEDLDDYGRNFYFKVNDQPIFVKGASYVPSHILPEHSSKESSLEHIIKSAKETHLNMIRVWGGGLYESDTFYNLTDHYGLLVWQEMAFSGATYPMSNKDFVESVRVEVYQNAKRLAFHPSFAMIVTNDEIEWYLMKNKTEFGDDSERLEDEYRQLFMGTIRHELNVISRNDFNPRAGPMISTPSMGVEESKKDLSTEPQNPNYGDVHFWDDEKDLWDPDIYPRARFITEYGFQSLPIRSSWNRTMYPDDEIADIVVHRQHDPKGFTPITKMISRHFRLPATVSEENIDKLIYLSQITQAMAVKTATDLFRSERTHKRTMGAMYWQLNDAWVAPTWSSIDYFGNYKLLWYWSREFMAPIAITALIDSKNDRINITVTKDEHVDDIEKPESYNITIYTYLWSELYFRRSNSFEISVTTNGMYKLYIELSQVFNQIFTINNSFLKFNLVKDERTLASTYIFPTKFHQVVGMTDPQLEIQFVSDNCQDKNNKIRTIYYSFIISVKKPAVFVYLELYHPEVHKYKFSENGFVLTEPIKIIHAEIELKNEYCIKLSADHVKVFHLNQLYAGSSGIGYSTSERPNFSDITANNNTENGEGVTSTSARPTTTEAEGITAD</sequence>
<evidence type="ECO:0000256" key="4">
    <source>
        <dbReference type="ARBA" id="ARBA00012754"/>
    </source>
</evidence>
<evidence type="ECO:0000313" key="16">
    <source>
        <dbReference type="RefSeq" id="XP_005184644.1"/>
    </source>
</evidence>
<dbReference type="PANTHER" id="PTHR43730">
    <property type="entry name" value="BETA-MANNOSIDASE"/>
    <property type="match status" value="1"/>
</dbReference>
<keyword evidence="8" id="KW-0458">Lysosome</keyword>
<keyword evidence="15" id="KW-1185">Reference proteome</keyword>
<accession>A0A1I8N424</accession>
<dbReference type="InterPro" id="IPR017853">
    <property type="entry name" value="GH"/>
</dbReference>
<keyword evidence="7" id="KW-0325">Glycoprotein</keyword>
<dbReference type="VEuPathDB" id="VectorBase:MDOA011329"/>
<evidence type="ECO:0000256" key="10">
    <source>
        <dbReference type="ARBA" id="ARBA00033445"/>
    </source>
</evidence>
<keyword evidence="5 12" id="KW-0732">Signal</keyword>
<evidence type="ECO:0000256" key="7">
    <source>
        <dbReference type="ARBA" id="ARBA00023180"/>
    </source>
</evidence>
<evidence type="ECO:0000256" key="3">
    <source>
        <dbReference type="ARBA" id="ARBA00007401"/>
    </source>
</evidence>
<dbReference type="InterPro" id="IPR050887">
    <property type="entry name" value="Beta-mannosidase_GH2"/>
</dbReference>
<dbReference type="GO" id="GO:0004567">
    <property type="term" value="F:beta-mannosidase activity"/>
    <property type="evidence" value="ECO:0007669"/>
    <property type="project" value="UniProtKB-EC"/>
</dbReference>
<gene>
    <name evidence="14" type="primary">101892167</name>
    <name evidence="16" type="synonym">LOC101892167</name>
</gene>
<reference evidence="14" key="1">
    <citation type="submission" date="2021-01" db="UniProtKB">
        <authorList>
            <consortium name="EnsemblMetazoa"/>
        </authorList>
    </citation>
    <scope>IDENTIFICATION</scope>
    <source>
        <strain evidence="14">Aabys</strain>
    </source>
</reference>
<dbReference type="RefSeq" id="XP_005184644.1">
    <property type="nucleotide sequence ID" value="XM_005184587.3"/>
</dbReference>
<feature type="signal peptide" evidence="12">
    <location>
        <begin position="1"/>
        <end position="28"/>
    </location>
</feature>
<dbReference type="EnsemblMetazoa" id="MDOA011329-RA">
    <property type="protein sequence ID" value="MDOA011329-PA"/>
    <property type="gene ID" value="MDOA011329"/>
</dbReference>
<dbReference type="GeneID" id="101892167"/>
<dbReference type="Gene3D" id="3.20.20.80">
    <property type="entry name" value="Glycosidases"/>
    <property type="match status" value="1"/>
</dbReference>
<dbReference type="STRING" id="7370.A0A1I8N424"/>
<dbReference type="GO" id="GO:0005764">
    <property type="term" value="C:lysosome"/>
    <property type="evidence" value="ECO:0007669"/>
    <property type="project" value="UniProtKB-SubCell"/>
</dbReference>
<evidence type="ECO:0000256" key="5">
    <source>
        <dbReference type="ARBA" id="ARBA00022729"/>
    </source>
</evidence>
<dbReference type="VEuPathDB" id="VectorBase:MDOMA2_017226"/>
<evidence type="ECO:0000256" key="1">
    <source>
        <dbReference type="ARBA" id="ARBA00000829"/>
    </source>
</evidence>
<evidence type="ECO:0000256" key="8">
    <source>
        <dbReference type="ARBA" id="ARBA00023228"/>
    </source>
</evidence>
<dbReference type="Gene3D" id="2.60.40.10">
    <property type="entry name" value="Immunoglobulins"/>
    <property type="match status" value="1"/>
</dbReference>
<feature type="chain" id="PRO_5044561230" description="beta-mannosidase" evidence="12">
    <location>
        <begin position="29"/>
        <end position="957"/>
    </location>
</feature>
<evidence type="ECO:0000256" key="9">
    <source>
        <dbReference type="ARBA" id="ARBA00023295"/>
    </source>
</evidence>
<feature type="domain" description="Beta-mannosidase-like galactose-binding" evidence="13">
    <location>
        <begin position="39"/>
        <end position="212"/>
    </location>
</feature>
<dbReference type="InterPro" id="IPR008979">
    <property type="entry name" value="Galactose-bd-like_sf"/>
</dbReference>
<dbReference type="AlphaFoldDB" id="A0A1I8N424"/>
<dbReference type="Pfam" id="PF22666">
    <property type="entry name" value="Glyco_hydro_2_N2"/>
    <property type="match status" value="1"/>
</dbReference>
<dbReference type="Gene3D" id="2.60.120.260">
    <property type="entry name" value="Galactose-binding domain-like"/>
    <property type="match status" value="1"/>
</dbReference>
<keyword evidence="6" id="KW-0378">Hydrolase</keyword>
<feature type="compositionally biased region" description="Polar residues" evidence="11">
    <location>
        <begin position="925"/>
        <end position="950"/>
    </location>
</feature>
<dbReference type="FunFam" id="3.20.20.80:FF:000050">
    <property type="entry name" value="Beta-mannosidase B"/>
    <property type="match status" value="1"/>
</dbReference>
<dbReference type="SUPFAM" id="SSF49303">
    <property type="entry name" value="beta-Galactosidase/glucuronidase domain"/>
    <property type="match status" value="1"/>
</dbReference>
<dbReference type="FunFam" id="2.60.120.260:FF:000060">
    <property type="entry name" value="Probable beta-mannosidase"/>
    <property type="match status" value="1"/>
</dbReference>
<reference evidence="16" key="2">
    <citation type="submission" date="2025-04" db="UniProtKB">
        <authorList>
            <consortium name="RefSeq"/>
        </authorList>
    </citation>
    <scope>IDENTIFICATION</scope>
    <source>
        <strain evidence="16">Aabys</strain>
    </source>
</reference>
<dbReference type="InterPro" id="IPR013783">
    <property type="entry name" value="Ig-like_fold"/>
</dbReference>
<comment type="catalytic activity">
    <reaction evidence="1">
        <text>Hydrolysis of terminal, non-reducing beta-D-mannose residues in beta-D-mannosides.</text>
        <dbReference type="EC" id="3.2.1.25"/>
    </reaction>
</comment>
<dbReference type="PANTHER" id="PTHR43730:SF1">
    <property type="entry name" value="BETA-MANNOSIDASE"/>
    <property type="match status" value="1"/>
</dbReference>
<dbReference type="InterPro" id="IPR036156">
    <property type="entry name" value="Beta-gal/glucu_dom_sf"/>
</dbReference>
<dbReference type="SUPFAM" id="SSF51445">
    <property type="entry name" value="(Trans)glycosidases"/>
    <property type="match status" value="1"/>
</dbReference>
<dbReference type="OrthoDB" id="2866996at2759"/>
<evidence type="ECO:0000256" key="12">
    <source>
        <dbReference type="SAM" id="SignalP"/>
    </source>
</evidence>
<dbReference type="InterPro" id="IPR054593">
    <property type="entry name" value="Beta-mannosidase-like_N2"/>
</dbReference>
<dbReference type="KEGG" id="mde:101892167"/>
<evidence type="ECO:0000259" key="13">
    <source>
        <dbReference type="Pfam" id="PF22666"/>
    </source>
</evidence>
<dbReference type="GO" id="GO:0006516">
    <property type="term" value="P:glycoprotein catabolic process"/>
    <property type="evidence" value="ECO:0007669"/>
    <property type="project" value="TreeGrafter"/>
</dbReference>
<organism evidence="14">
    <name type="scientific">Musca domestica</name>
    <name type="common">House fly</name>
    <dbReference type="NCBI Taxonomy" id="7370"/>
    <lineage>
        <taxon>Eukaryota</taxon>
        <taxon>Metazoa</taxon>
        <taxon>Ecdysozoa</taxon>
        <taxon>Arthropoda</taxon>
        <taxon>Hexapoda</taxon>
        <taxon>Insecta</taxon>
        <taxon>Pterygota</taxon>
        <taxon>Neoptera</taxon>
        <taxon>Endopterygota</taxon>
        <taxon>Diptera</taxon>
        <taxon>Brachycera</taxon>
        <taxon>Muscomorpha</taxon>
        <taxon>Muscoidea</taxon>
        <taxon>Muscidae</taxon>
        <taxon>Musca</taxon>
    </lineage>
</organism>
<evidence type="ECO:0000256" key="6">
    <source>
        <dbReference type="ARBA" id="ARBA00022801"/>
    </source>
</evidence>
<dbReference type="Proteomes" id="UP001652621">
    <property type="component" value="Unplaced"/>
</dbReference>
<evidence type="ECO:0000256" key="11">
    <source>
        <dbReference type="SAM" id="MobiDB-lite"/>
    </source>
</evidence>